<evidence type="ECO:0000313" key="1">
    <source>
        <dbReference type="EMBL" id="RXW11295.1"/>
    </source>
</evidence>
<proteinExistence type="predicted"/>
<sequence length="369" mass="41932">MDKIRASVDGICAWSKFLLVVDLQLTVLNDQKVLFKFREGSMEQYLQTPRMISQILDLDASLPPDFFSTAEFSDLLVWLWTAKDKDGALWSIKKSSEILSQGCPIIDLMLTTVEGKDGKEGLLLHLASRPRRYIDAVVESIVERAKLVQDNADSQHPEQVMMFLLGLFEIALALRTNTWVQHGLSASHYLARFSSALEEVTRSLFKIQSKLPTKLLIHKGIFTLAVLANHDHRRSLLDWRDLLAGKLLLTLGRVLVVPVSEPNDDRMPFTRQGAHEASDDLLQTIAARIAFPSVLSRLALGLPNNELASIPINKDTENLWKVINAAKENLRIYRFLKETNTSYLCDYPKVRPLLFFFHIYQYGSDLERP</sequence>
<accession>A0A4Q2CZM1</accession>
<dbReference type="STRING" id="2316362.A0A4Q2CZM1"/>
<protein>
    <submittedName>
        <fullName evidence="1">Uncharacterized protein</fullName>
    </submittedName>
</protein>
<name>A0A4Q2CZM1_9AGAR</name>
<comment type="caution">
    <text evidence="1">The sequence shown here is derived from an EMBL/GenBank/DDBJ whole genome shotgun (WGS) entry which is preliminary data.</text>
</comment>
<gene>
    <name evidence="1" type="ORF">EST38_g14560</name>
</gene>
<evidence type="ECO:0000313" key="2">
    <source>
        <dbReference type="Proteomes" id="UP000290288"/>
    </source>
</evidence>
<dbReference type="Proteomes" id="UP000290288">
    <property type="component" value="Unassembled WGS sequence"/>
</dbReference>
<dbReference type="AlphaFoldDB" id="A0A4Q2CZM1"/>
<organism evidence="1 2">
    <name type="scientific">Candolleomyces aberdarensis</name>
    <dbReference type="NCBI Taxonomy" id="2316362"/>
    <lineage>
        <taxon>Eukaryota</taxon>
        <taxon>Fungi</taxon>
        <taxon>Dikarya</taxon>
        <taxon>Basidiomycota</taxon>
        <taxon>Agaricomycotina</taxon>
        <taxon>Agaricomycetes</taxon>
        <taxon>Agaricomycetidae</taxon>
        <taxon>Agaricales</taxon>
        <taxon>Agaricineae</taxon>
        <taxon>Psathyrellaceae</taxon>
        <taxon>Candolleomyces</taxon>
    </lineage>
</organism>
<dbReference type="EMBL" id="SDEE01002072">
    <property type="protein sequence ID" value="RXW11295.1"/>
    <property type="molecule type" value="Genomic_DNA"/>
</dbReference>
<keyword evidence="2" id="KW-1185">Reference proteome</keyword>
<reference evidence="1 2" key="1">
    <citation type="submission" date="2019-01" db="EMBL/GenBank/DDBJ databases">
        <title>Draft genome sequence of Psathyrella aberdarensis IHI B618.</title>
        <authorList>
            <person name="Buettner E."/>
            <person name="Kellner H."/>
        </authorList>
    </citation>
    <scope>NUCLEOTIDE SEQUENCE [LARGE SCALE GENOMIC DNA]</scope>
    <source>
        <strain evidence="1 2">IHI B618</strain>
    </source>
</reference>